<evidence type="ECO:0000259" key="1">
    <source>
        <dbReference type="PROSITE" id="PS51186"/>
    </source>
</evidence>
<dbReference type="InterPro" id="IPR045057">
    <property type="entry name" value="Gcn5-rel_NAT"/>
</dbReference>
<dbReference type="CDD" id="cd04301">
    <property type="entry name" value="NAT_SF"/>
    <property type="match status" value="1"/>
</dbReference>
<reference evidence="3 4" key="1">
    <citation type="submission" date="2018-06" db="EMBL/GenBank/DDBJ databases">
        <authorList>
            <consortium name="GenomeTrakr: Next Generation Sequencing Network for Food Pathogen Tracability"/>
        </authorList>
    </citation>
    <scope>NUCLEOTIDE SEQUENCE [LARGE SCALE GENOMIC DNA]</scope>
    <source>
        <strain evidence="3 4">FLAG-78586</strain>
    </source>
</reference>
<keyword evidence="3" id="KW-0808">Transferase</keyword>
<comment type="caution">
    <text evidence="3">The sequence shown here is derived from an EMBL/GenBank/DDBJ whole genome shotgun (WGS) entry which is preliminary data.</text>
</comment>
<feature type="domain" description="N-acetyltransferase" evidence="2">
    <location>
        <begin position="19"/>
        <end position="106"/>
    </location>
</feature>
<dbReference type="PANTHER" id="PTHR31435">
    <property type="entry name" value="PROTEIN NATD1"/>
    <property type="match status" value="1"/>
</dbReference>
<dbReference type="EMBL" id="AAAQOE010000003">
    <property type="protein sequence ID" value="EAE1096580.1"/>
    <property type="molecule type" value="Genomic_DNA"/>
</dbReference>
<feature type="domain" description="N-acetyltransferase" evidence="1">
    <location>
        <begin position="1"/>
        <end position="108"/>
    </location>
</feature>
<protein>
    <submittedName>
        <fullName evidence="3">N-acetyltransferase</fullName>
    </submittedName>
</protein>
<dbReference type="Gene3D" id="3.40.630.30">
    <property type="match status" value="1"/>
</dbReference>
<dbReference type="Pfam" id="PF14542">
    <property type="entry name" value="Acetyltransf_CG"/>
    <property type="match status" value="1"/>
</dbReference>
<dbReference type="InterPro" id="IPR016181">
    <property type="entry name" value="Acyl_CoA_acyltransferase"/>
</dbReference>
<proteinExistence type="predicted"/>
<organism evidence="3 4">
    <name type="scientific">Listeria monocytogenes</name>
    <dbReference type="NCBI Taxonomy" id="1639"/>
    <lineage>
        <taxon>Bacteria</taxon>
        <taxon>Bacillati</taxon>
        <taxon>Bacillota</taxon>
        <taxon>Bacilli</taxon>
        <taxon>Bacillales</taxon>
        <taxon>Listeriaceae</taxon>
        <taxon>Listeria</taxon>
    </lineage>
</organism>
<evidence type="ECO:0000313" key="3">
    <source>
        <dbReference type="EMBL" id="EAE1096580.1"/>
    </source>
</evidence>
<dbReference type="SUPFAM" id="SSF55729">
    <property type="entry name" value="Acyl-CoA N-acyltransferases (Nat)"/>
    <property type="match status" value="1"/>
</dbReference>
<dbReference type="InterPro" id="IPR031165">
    <property type="entry name" value="GNAT_YJDJ"/>
</dbReference>
<dbReference type="PANTHER" id="PTHR31435:SF10">
    <property type="entry name" value="BSR4717 PROTEIN"/>
    <property type="match status" value="1"/>
</dbReference>
<dbReference type="InterPro" id="IPR000182">
    <property type="entry name" value="GNAT_dom"/>
</dbReference>
<dbReference type="GO" id="GO:0016747">
    <property type="term" value="F:acyltransferase activity, transferring groups other than amino-acyl groups"/>
    <property type="evidence" value="ECO:0007669"/>
    <property type="project" value="InterPro"/>
</dbReference>
<name>A0A3T1NU12_LISMN</name>
<dbReference type="AlphaFoldDB" id="A0A3T1NU12"/>
<evidence type="ECO:0000313" key="4">
    <source>
        <dbReference type="Proteomes" id="UP000355989"/>
    </source>
</evidence>
<sequence length="108" mass="12028">MPEWSTSIYREIGGYQMEYKNGENRIYAVNDEGVKVGEVTFVPTGEDMFIIDHTGVDDAARGQGIAQELVKRAVEKAKSEGKKIVPLCPFAKAEFAKKPEYQEVQAAK</sequence>
<accession>A0A3T1NU12</accession>
<evidence type="ECO:0000259" key="2">
    <source>
        <dbReference type="PROSITE" id="PS51729"/>
    </source>
</evidence>
<dbReference type="PROSITE" id="PS51186">
    <property type="entry name" value="GNAT"/>
    <property type="match status" value="1"/>
</dbReference>
<dbReference type="PROSITE" id="PS51729">
    <property type="entry name" value="GNAT_YJDJ"/>
    <property type="match status" value="1"/>
</dbReference>
<gene>
    <name evidence="3" type="ORF">APD94_11475</name>
</gene>
<dbReference type="Proteomes" id="UP000355989">
    <property type="component" value="Unassembled WGS sequence"/>
</dbReference>